<name>A0AA41WV13_9RALS</name>
<gene>
    <name evidence="1" type="ORF">NKG59_25265</name>
</gene>
<evidence type="ECO:0000313" key="2">
    <source>
        <dbReference type="Proteomes" id="UP001162793"/>
    </source>
</evidence>
<accession>A0AA41WV13</accession>
<dbReference type="RefSeq" id="WP_253542892.1">
    <property type="nucleotide sequence ID" value="NZ_JAMYWC010000011.1"/>
</dbReference>
<sequence>MPLVRVAPDQCGLALRDVLQQAAEVCGRLRPIGLRMGMGRYQDDCRHKHFQEMALFHIAGRFKDRLWNFVV</sequence>
<proteinExistence type="predicted"/>
<protein>
    <submittedName>
        <fullName evidence="1">Uncharacterized protein</fullName>
    </submittedName>
</protein>
<dbReference type="Proteomes" id="UP001162793">
    <property type="component" value="Unassembled WGS sequence"/>
</dbReference>
<reference evidence="2" key="1">
    <citation type="journal article" date="2023" name="Front. Microbiol.">
        <title>Ralstonia chuxiongensis sp. nov., Ralstonia mojiangensis sp. nov., and Ralstonia soli sp. nov., isolated from tobacco fields, are three novel species in the family Burkholderiaceae.</title>
        <authorList>
            <person name="Lu C.H."/>
            <person name="Zhang Y.Y."/>
            <person name="Jiang N."/>
            <person name="Chen W."/>
            <person name="Shao X."/>
            <person name="Zhao Z.M."/>
            <person name="Lu W.L."/>
            <person name="Hu X."/>
            <person name="Xi Y.X."/>
            <person name="Zou S.Y."/>
            <person name="Wei Q.J."/>
            <person name="Lin Z.L."/>
            <person name="Gong L."/>
            <person name="Gai X.T."/>
            <person name="Zhang L.Q."/>
            <person name="Li J.Y."/>
            <person name="Jin Y."/>
            <person name="Xia Z.Y."/>
        </authorList>
    </citation>
    <scope>NUCLEOTIDE SEQUENCE [LARGE SCALE GENOMIC DNA]</scope>
    <source>
        <strain evidence="2">21YRMH01-3</strain>
    </source>
</reference>
<comment type="caution">
    <text evidence="1">The sequence shown here is derived from an EMBL/GenBank/DDBJ whole genome shotgun (WGS) entry which is preliminary data.</text>
</comment>
<organism evidence="1 2">
    <name type="scientific">Ralstonia chuxiongensis</name>
    <dbReference type="NCBI Taxonomy" id="2957504"/>
    <lineage>
        <taxon>Bacteria</taxon>
        <taxon>Pseudomonadati</taxon>
        <taxon>Pseudomonadota</taxon>
        <taxon>Betaproteobacteria</taxon>
        <taxon>Burkholderiales</taxon>
        <taxon>Burkholderiaceae</taxon>
        <taxon>Ralstonia</taxon>
    </lineage>
</organism>
<dbReference type="EMBL" id="JAMYWC010000011">
    <property type="protein sequence ID" value="MCP1175690.1"/>
    <property type="molecule type" value="Genomic_DNA"/>
</dbReference>
<dbReference type="AlphaFoldDB" id="A0AA41WV13"/>
<evidence type="ECO:0000313" key="1">
    <source>
        <dbReference type="EMBL" id="MCP1175690.1"/>
    </source>
</evidence>
<keyword evidence="2" id="KW-1185">Reference proteome</keyword>